<proteinExistence type="predicted"/>
<evidence type="ECO:0000313" key="3">
    <source>
        <dbReference type="EMBL" id="KAK7870471.1"/>
    </source>
</evidence>
<name>A0AAN9VVC2_9ORTH</name>
<evidence type="ECO:0000256" key="2">
    <source>
        <dbReference type="SAM" id="Phobius"/>
    </source>
</evidence>
<comment type="caution">
    <text evidence="3">The sequence shown here is derived from an EMBL/GenBank/DDBJ whole genome shotgun (WGS) entry which is preliminary data.</text>
</comment>
<evidence type="ECO:0000256" key="1">
    <source>
        <dbReference type="SAM" id="MobiDB-lite"/>
    </source>
</evidence>
<sequence length="224" mass="24845">MRSNTACRRHLSLAAVRHVASAYRPRILPPRLAPPCHARHALQSLLASHRRHRYAAASRTEMSLPSVMNETCDSLALCSFCHSFGSQNDCAEAPHCEWLHYVHRSSMMDVAGADQWLNCTARDLAGEWCTFRFVVDRPRNLLFTDIHSMRCTGHPGEVAGLVAGTLLLMWLVLAVGLGLPMRLFHAVRGRSLERSYSGAGSTRSSTRGSTRSGASRRTYSVRSN</sequence>
<evidence type="ECO:0000313" key="4">
    <source>
        <dbReference type="Proteomes" id="UP001378592"/>
    </source>
</evidence>
<keyword evidence="2" id="KW-0472">Membrane</keyword>
<feature type="transmembrane region" description="Helical" evidence="2">
    <location>
        <begin position="158"/>
        <end position="184"/>
    </location>
</feature>
<accession>A0AAN9VVC2</accession>
<protein>
    <submittedName>
        <fullName evidence="3">Uncharacterized protein</fullName>
    </submittedName>
</protein>
<keyword evidence="2" id="KW-0812">Transmembrane</keyword>
<keyword evidence="4" id="KW-1185">Reference proteome</keyword>
<dbReference type="Proteomes" id="UP001378592">
    <property type="component" value="Unassembled WGS sequence"/>
</dbReference>
<keyword evidence="2" id="KW-1133">Transmembrane helix</keyword>
<gene>
    <name evidence="3" type="ORF">R5R35_000747</name>
</gene>
<feature type="region of interest" description="Disordered" evidence="1">
    <location>
        <begin position="195"/>
        <end position="224"/>
    </location>
</feature>
<dbReference type="AlphaFoldDB" id="A0AAN9VVC2"/>
<dbReference type="EMBL" id="JAZDUA010000057">
    <property type="protein sequence ID" value="KAK7870471.1"/>
    <property type="molecule type" value="Genomic_DNA"/>
</dbReference>
<organism evidence="3 4">
    <name type="scientific">Gryllus longicercus</name>
    <dbReference type="NCBI Taxonomy" id="2509291"/>
    <lineage>
        <taxon>Eukaryota</taxon>
        <taxon>Metazoa</taxon>
        <taxon>Ecdysozoa</taxon>
        <taxon>Arthropoda</taxon>
        <taxon>Hexapoda</taxon>
        <taxon>Insecta</taxon>
        <taxon>Pterygota</taxon>
        <taxon>Neoptera</taxon>
        <taxon>Polyneoptera</taxon>
        <taxon>Orthoptera</taxon>
        <taxon>Ensifera</taxon>
        <taxon>Gryllidea</taxon>
        <taxon>Grylloidea</taxon>
        <taxon>Gryllidae</taxon>
        <taxon>Gryllinae</taxon>
        <taxon>Gryllus</taxon>
    </lineage>
</organism>
<reference evidence="3 4" key="1">
    <citation type="submission" date="2024-03" db="EMBL/GenBank/DDBJ databases">
        <title>The genome assembly and annotation of the cricket Gryllus longicercus Weissman &amp; Gray.</title>
        <authorList>
            <person name="Szrajer S."/>
            <person name="Gray D."/>
            <person name="Ylla G."/>
        </authorList>
    </citation>
    <scope>NUCLEOTIDE SEQUENCE [LARGE SCALE GENOMIC DNA]</scope>
    <source>
        <strain evidence="3">DAG 2021-001</strain>
        <tissue evidence="3">Whole body minus gut</tissue>
    </source>
</reference>